<keyword evidence="1" id="KW-0677">Repeat</keyword>
<dbReference type="SUPFAM" id="SSF52058">
    <property type="entry name" value="L domain-like"/>
    <property type="match status" value="1"/>
</dbReference>
<feature type="domain" description="Disease resistance protein winged helix" evidence="3">
    <location>
        <begin position="123"/>
        <end position="194"/>
    </location>
</feature>
<dbReference type="InterPro" id="IPR058922">
    <property type="entry name" value="WHD_DRP"/>
</dbReference>
<dbReference type="InterPro" id="IPR044974">
    <property type="entry name" value="Disease_R_plants"/>
</dbReference>
<dbReference type="InterPro" id="IPR027417">
    <property type="entry name" value="P-loop_NTPase"/>
</dbReference>
<dbReference type="InterPro" id="IPR042197">
    <property type="entry name" value="Apaf_helical"/>
</dbReference>
<reference evidence="5" key="1">
    <citation type="submission" date="2022-02" db="EMBL/GenBank/DDBJ databases">
        <authorList>
            <person name="Henning P.M."/>
            <person name="McCubbin A.G."/>
            <person name="Shore J.S."/>
        </authorList>
    </citation>
    <scope>NUCLEOTIDE SEQUENCE</scope>
    <source>
        <strain evidence="5">F60SS</strain>
        <tissue evidence="5">Leaves</tissue>
    </source>
</reference>
<gene>
    <name evidence="5" type="ORF">Tsubulata_040632</name>
</gene>
<evidence type="ECO:0000313" key="5">
    <source>
        <dbReference type="EMBL" id="KAJ4843367.1"/>
    </source>
</evidence>
<accession>A0A9Q0G711</accession>
<dbReference type="Proteomes" id="UP001141552">
    <property type="component" value="Unassembled WGS sequence"/>
</dbReference>
<evidence type="ECO:0000256" key="1">
    <source>
        <dbReference type="ARBA" id="ARBA00022737"/>
    </source>
</evidence>
<dbReference type="GO" id="GO:0043531">
    <property type="term" value="F:ADP binding"/>
    <property type="evidence" value="ECO:0007669"/>
    <property type="project" value="InterPro"/>
</dbReference>
<dbReference type="Gene3D" id="3.80.10.10">
    <property type="entry name" value="Ribonuclease Inhibitor"/>
    <property type="match status" value="1"/>
</dbReference>
<organism evidence="5 6">
    <name type="scientific">Turnera subulata</name>
    <dbReference type="NCBI Taxonomy" id="218843"/>
    <lineage>
        <taxon>Eukaryota</taxon>
        <taxon>Viridiplantae</taxon>
        <taxon>Streptophyta</taxon>
        <taxon>Embryophyta</taxon>
        <taxon>Tracheophyta</taxon>
        <taxon>Spermatophyta</taxon>
        <taxon>Magnoliopsida</taxon>
        <taxon>eudicotyledons</taxon>
        <taxon>Gunneridae</taxon>
        <taxon>Pentapetalae</taxon>
        <taxon>rosids</taxon>
        <taxon>fabids</taxon>
        <taxon>Malpighiales</taxon>
        <taxon>Passifloraceae</taxon>
        <taxon>Turnera</taxon>
    </lineage>
</organism>
<keyword evidence="2" id="KW-0611">Plant defense</keyword>
<protein>
    <recommendedName>
        <fullName evidence="7">NB-ARC domain-containing protein</fullName>
    </recommendedName>
</protein>
<sequence>MEDVAAKSSEVGCNIHCIKPMEENEAWNLFCMKAFRWNAIRCPQELKDLAKDVEKCQGLPLAVVCLGGLFSTKRSELEWKTTYKSLNWELSNNSMLERLKSNLVLSYNDLPYRLKNCFLYCCLFPEDYEIEREGIARLWIAEGFIEKVRGLTLEEVADRYLVELIRRSLLQVVEVDIYGLPEKCKMHDMLRELALSKSEEEKFCALYGELIGARPEEGAIRRLSIQSSHAEIKPWEVLRGAPIETFPDHIVTLFNLRYLDLGRTRIKKLPESIGRLYNIETLNLAQSQLEALPNGIVNL</sequence>
<evidence type="ECO:0000259" key="4">
    <source>
        <dbReference type="Pfam" id="PF23598"/>
    </source>
</evidence>
<dbReference type="Pfam" id="PF23559">
    <property type="entry name" value="WHD_DRP"/>
    <property type="match status" value="1"/>
</dbReference>
<dbReference type="Pfam" id="PF23598">
    <property type="entry name" value="LRR_14"/>
    <property type="match status" value="1"/>
</dbReference>
<dbReference type="InterPro" id="IPR032675">
    <property type="entry name" value="LRR_dom_sf"/>
</dbReference>
<comment type="caution">
    <text evidence="5">The sequence shown here is derived from an EMBL/GenBank/DDBJ whole genome shotgun (WGS) entry which is preliminary data.</text>
</comment>
<reference evidence="5" key="2">
    <citation type="journal article" date="2023" name="Plants (Basel)">
        <title>Annotation of the Turnera subulata (Passifloraceae) Draft Genome Reveals the S-Locus Evolved after the Divergence of Turneroideae from Passifloroideae in a Stepwise Manner.</title>
        <authorList>
            <person name="Henning P.M."/>
            <person name="Roalson E.H."/>
            <person name="Mir W."/>
            <person name="McCubbin A.G."/>
            <person name="Shore J.S."/>
        </authorList>
    </citation>
    <scope>NUCLEOTIDE SEQUENCE</scope>
    <source>
        <strain evidence="5">F60SS</strain>
    </source>
</reference>
<dbReference type="PANTHER" id="PTHR23155">
    <property type="entry name" value="DISEASE RESISTANCE PROTEIN RP"/>
    <property type="match status" value="1"/>
</dbReference>
<keyword evidence="6" id="KW-1185">Reference proteome</keyword>
<name>A0A9Q0G711_9ROSI</name>
<evidence type="ECO:0000256" key="2">
    <source>
        <dbReference type="ARBA" id="ARBA00022821"/>
    </source>
</evidence>
<proteinExistence type="predicted"/>
<dbReference type="InterPro" id="IPR036388">
    <property type="entry name" value="WH-like_DNA-bd_sf"/>
</dbReference>
<dbReference type="EMBL" id="JAKUCV010002250">
    <property type="protein sequence ID" value="KAJ4843367.1"/>
    <property type="molecule type" value="Genomic_DNA"/>
</dbReference>
<dbReference type="Gene3D" id="1.10.8.430">
    <property type="entry name" value="Helical domain of apoptotic protease-activating factors"/>
    <property type="match status" value="1"/>
</dbReference>
<dbReference type="Gene3D" id="1.10.10.10">
    <property type="entry name" value="Winged helix-like DNA-binding domain superfamily/Winged helix DNA-binding domain"/>
    <property type="match status" value="1"/>
</dbReference>
<dbReference type="PANTHER" id="PTHR23155:SF1232">
    <property type="entry name" value="OS09G0270700 PROTEIN"/>
    <property type="match status" value="1"/>
</dbReference>
<dbReference type="OrthoDB" id="1935686at2759"/>
<evidence type="ECO:0008006" key="7">
    <source>
        <dbReference type="Google" id="ProtNLM"/>
    </source>
</evidence>
<dbReference type="GO" id="GO:0098542">
    <property type="term" value="P:defense response to other organism"/>
    <property type="evidence" value="ECO:0007669"/>
    <property type="project" value="TreeGrafter"/>
</dbReference>
<dbReference type="SUPFAM" id="SSF52540">
    <property type="entry name" value="P-loop containing nucleoside triphosphate hydrolases"/>
    <property type="match status" value="1"/>
</dbReference>
<evidence type="ECO:0000313" key="6">
    <source>
        <dbReference type="Proteomes" id="UP001141552"/>
    </source>
</evidence>
<dbReference type="InterPro" id="IPR055414">
    <property type="entry name" value="LRR_R13L4/SHOC2-like"/>
</dbReference>
<dbReference type="FunFam" id="1.10.10.10:FF:000322">
    <property type="entry name" value="Probable disease resistance protein At1g63360"/>
    <property type="match status" value="1"/>
</dbReference>
<evidence type="ECO:0000259" key="3">
    <source>
        <dbReference type="Pfam" id="PF23559"/>
    </source>
</evidence>
<feature type="domain" description="Disease resistance R13L4/SHOC-2-like LRR" evidence="4">
    <location>
        <begin position="248"/>
        <end position="299"/>
    </location>
</feature>
<dbReference type="AlphaFoldDB" id="A0A9Q0G711"/>